<reference evidence="1" key="1">
    <citation type="journal article" date="2022" name="Int. J. Mol. Sci.">
        <title>Draft Genome of Tanacetum Coccineum: Genomic Comparison of Closely Related Tanacetum-Family Plants.</title>
        <authorList>
            <person name="Yamashiro T."/>
            <person name="Shiraishi A."/>
            <person name="Nakayama K."/>
            <person name="Satake H."/>
        </authorList>
    </citation>
    <scope>NUCLEOTIDE SEQUENCE</scope>
</reference>
<sequence>MDESQFRMFKDDILRVMGSIHEMQQDFLADGLEDFDSDCDDLQLNTTSIFKEDHIDAFDSDCDEEHAASAISMARLSLAGSVNGDDVNPTYDFDILSKVPYYDTYHETDMPNLVV</sequence>
<dbReference type="Proteomes" id="UP001151760">
    <property type="component" value="Unassembled WGS sequence"/>
</dbReference>
<accession>A0ABQ5B7R2</accession>
<evidence type="ECO:0000313" key="1">
    <source>
        <dbReference type="EMBL" id="GJT10264.1"/>
    </source>
</evidence>
<organism evidence="1 2">
    <name type="scientific">Tanacetum coccineum</name>
    <dbReference type="NCBI Taxonomy" id="301880"/>
    <lineage>
        <taxon>Eukaryota</taxon>
        <taxon>Viridiplantae</taxon>
        <taxon>Streptophyta</taxon>
        <taxon>Embryophyta</taxon>
        <taxon>Tracheophyta</taxon>
        <taxon>Spermatophyta</taxon>
        <taxon>Magnoliopsida</taxon>
        <taxon>eudicotyledons</taxon>
        <taxon>Gunneridae</taxon>
        <taxon>Pentapetalae</taxon>
        <taxon>asterids</taxon>
        <taxon>campanulids</taxon>
        <taxon>Asterales</taxon>
        <taxon>Asteraceae</taxon>
        <taxon>Asteroideae</taxon>
        <taxon>Anthemideae</taxon>
        <taxon>Anthemidinae</taxon>
        <taxon>Tanacetum</taxon>
    </lineage>
</organism>
<gene>
    <name evidence="1" type="ORF">Tco_0857306</name>
</gene>
<name>A0ABQ5B7R2_9ASTR</name>
<keyword evidence="2" id="KW-1185">Reference proteome</keyword>
<protein>
    <submittedName>
        <fullName evidence="1">Uncharacterized protein</fullName>
    </submittedName>
</protein>
<comment type="caution">
    <text evidence="1">The sequence shown here is derived from an EMBL/GenBank/DDBJ whole genome shotgun (WGS) entry which is preliminary data.</text>
</comment>
<reference evidence="1" key="2">
    <citation type="submission" date="2022-01" db="EMBL/GenBank/DDBJ databases">
        <authorList>
            <person name="Yamashiro T."/>
            <person name="Shiraishi A."/>
            <person name="Satake H."/>
            <person name="Nakayama K."/>
        </authorList>
    </citation>
    <scope>NUCLEOTIDE SEQUENCE</scope>
</reference>
<dbReference type="EMBL" id="BQNB010012974">
    <property type="protein sequence ID" value="GJT10264.1"/>
    <property type="molecule type" value="Genomic_DNA"/>
</dbReference>
<evidence type="ECO:0000313" key="2">
    <source>
        <dbReference type="Proteomes" id="UP001151760"/>
    </source>
</evidence>
<proteinExistence type="predicted"/>